<evidence type="ECO:0000256" key="1">
    <source>
        <dbReference type="SAM" id="MobiDB-lite"/>
    </source>
</evidence>
<reference evidence="2 3" key="1">
    <citation type="journal article" date="2023" name="Plants (Basel)">
        <title>Bridging the Gap: Combining Genomics and Transcriptomics Approaches to Understand Stylosanthes scabra, an Orphan Legume from the Brazilian Caatinga.</title>
        <authorList>
            <person name="Ferreira-Neto J.R.C."/>
            <person name="da Silva M.D."/>
            <person name="Binneck E."/>
            <person name="de Melo N.F."/>
            <person name="da Silva R.H."/>
            <person name="de Melo A.L.T.M."/>
            <person name="Pandolfi V."/>
            <person name="Bustamante F.O."/>
            <person name="Brasileiro-Vidal A.C."/>
            <person name="Benko-Iseppon A.M."/>
        </authorList>
    </citation>
    <scope>NUCLEOTIDE SEQUENCE [LARGE SCALE GENOMIC DNA]</scope>
    <source>
        <tissue evidence="2">Leaves</tissue>
    </source>
</reference>
<feature type="compositionally biased region" description="Basic and acidic residues" evidence="1">
    <location>
        <begin position="75"/>
        <end position="91"/>
    </location>
</feature>
<accession>A0ABU6XBL6</accession>
<dbReference type="EMBL" id="JASCZI010211631">
    <property type="protein sequence ID" value="MED6195322.1"/>
    <property type="molecule type" value="Genomic_DNA"/>
</dbReference>
<gene>
    <name evidence="2" type="ORF">PIB30_036878</name>
</gene>
<organism evidence="2 3">
    <name type="scientific">Stylosanthes scabra</name>
    <dbReference type="NCBI Taxonomy" id="79078"/>
    <lineage>
        <taxon>Eukaryota</taxon>
        <taxon>Viridiplantae</taxon>
        <taxon>Streptophyta</taxon>
        <taxon>Embryophyta</taxon>
        <taxon>Tracheophyta</taxon>
        <taxon>Spermatophyta</taxon>
        <taxon>Magnoliopsida</taxon>
        <taxon>eudicotyledons</taxon>
        <taxon>Gunneridae</taxon>
        <taxon>Pentapetalae</taxon>
        <taxon>rosids</taxon>
        <taxon>fabids</taxon>
        <taxon>Fabales</taxon>
        <taxon>Fabaceae</taxon>
        <taxon>Papilionoideae</taxon>
        <taxon>50 kb inversion clade</taxon>
        <taxon>dalbergioids sensu lato</taxon>
        <taxon>Dalbergieae</taxon>
        <taxon>Pterocarpus clade</taxon>
        <taxon>Stylosanthes</taxon>
    </lineage>
</organism>
<name>A0ABU6XBL6_9FABA</name>
<sequence length="132" mass="14257">MENVKMSYQGRGSGQRQGKEASYVAGKESKEASGRDRGGDSGVGRNNAEGGEVERSNDVGGGNSGGVRSQRRRRNEILQTEKEKNGDEKEANPAPTNDPIVAAKLLIDMKRANKVPSIPSGSKRKKKEEEKD</sequence>
<feature type="region of interest" description="Disordered" evidence="1">
    <location>
        <begin position="1"/>
        <end position="132"/>
    </location>
</feature>
<keyword evidence="3" id="KW-1185">Reference proteome</keyword>
<evidence type="ECO:0000313" key="3">
    <source>
        <dbReference type="Proteomes" id="UP001341840"/>
    </source>
</evidence>
<evidence type="ECO:0000313" key="2">
    <source>
        <dbReference type="EMBL" id="MED6195322.1"/>
    </source>
</evidence>
<dbReference type="Proteomes" id="UP001341840">
    <property type="component" value="Unassembled WGS sequence"/>
</dbReference>
<feature type="compositionally biased region" description="Basic and acidic residues" evidence="1">
    <location>
        <begin position="27"/>
        <end position="39"/>
    </location>
</feature>
<comment type="caution">
    <text evidence="2">The sequence shown here is derived from an EMBL/GenBank/DDBJ whole genome shotgun (WGS) entry which is preliminary data.</text>
</comment>
<proteinExistence type="predicted"/>
<protein>
    <submittedName>
        <fullName evidence="2">Uncharacterized protein</fullName>
    </submittedName>
</protein>